<evidence type="ECO:0000313" key="6">
    <source>
        <dbReference type="Proteomes" id="UP000515947"/>
    </source>
</evidence>
<dbReference type="Proteomes" id="UP000515947">
    <property type="component" value="Chromosome"/>
</dbReference>
<sequence length="479" mass="52226">MSEFAGFDLDRSTERAWSRFRARLADHVAEMADDDVLVVSVDDSAVDEDGDGATPYVQFCGWGGTRVRCEVSSNAYLADELQLDRAGSESVLRLGWAAPTAGRSDELDGGSANYFLDLDRAHADRLAVMTTQVLREVFAVPHPAFLSAEGLGDDAGLDRPDPATATEPEVEVPAVFPHDREHLLDLVDKALVPLFGQPPEHDEDDDIPVVSGSALIFVRVLETAPAVQLFCSLVHDVTDRDRAAFEVAVLNRDVRYLKFVLVEDTVMVQLHLPAYPFAPEHLRTMLSIMSDTVDTIDDDLVARVGGRRTFEPDSDVAGVEDADIHQLLDLAERREVEAATDPVHPAMMTLLQLDADSPGSLTGEIAASVCSGERDLILELIAWSSGQELAWRQARDRAILAQDAAEAAVCERETRQAEAMVDVLRRALRLVVEAKLGRDRLQPGYAGQSGRGSGRPAEQDVTLPGLEVPVDEPGLFDED</sequence>
<feature type="domain" description="TY-Chap N-terminal" evidence="3">
    <location>
        <begin position="15"/>
        <end position="146"/>
    </location>
</feature>
<dbReference type="Pfam" id="PF22554">
    <property type="entry name" value="Chap-C"/>
    <property type="match status" value="1"/>
</dbReference>
<evidence type="ECO:0000259" key="4">
    <source>
        <dbReference type="Pfam" id="PF22554"/>
    </source>
</evidence>
<accession>A0A7G9R9T1</accession>
<dbReference type="Pfam" id="PF22552">
    <property type="entry name" value="TY-Chap3"/>
    <property type="match status" value="1"/>
</dbReference>
<organism evidence="5 6">
    <name type="scientific">Nocardioides mesophilus</name>
    <dbReference type="NCBI Taxonomy" id="433659"/>
    <lineage>
        <taxon>Bacteria</taxon>
        <taxon>Bacillati</taxon>
        <taxon>Actinomycetota</taxon>
        <taxon>Actinomycetes</taxon>
        <taxon>Propionibacteriales</taxon>
        <taxon>Nocardioidaceae</taxon>
        <taxon>Nocardioides</taxon>
    </lineage>
</organism>
<evidence type="ECO:0000313" key="5">
    <source>
        <dbReference type="EMBL" id="QNN52356.1"/>
    </source>
</evidence>
<keyword evidence="6" id="KW-1185">Reference proteome</keyword>
<dbReference type="AlphaFoldDB" id="A0A7G9R9T1"/>
<evidence type="ECO:0000256" key="1">
    <source>
        <dbReference type="SAM" id="MobiDB-lite"/>
    </source>
</evidence>
<gene>
    <name evidence="5" type="ORF">H9L09_18025</name>
</gene>
<proteinExistence type="predicted"/>
<dbReference type="InterPro" id="IPR054343">
    <property type="entry name" value="TY-Chap_M"/>
</dbReference>
<dbReference type="InterPro" id="IPR054344">
    <property type="entry name" value="TY-Chap_N"/>
</dbReference>
<feature type="domain" description="TY-Chap C-terminal" evidence="4">
    <location>
        <begin position="342"/>
        <end position="431"/>
    </location>
</feature>
<dbReference type="Gene3D" id="3.30.1460.10">
    <property type="match status" value="1"/>
</dbReference>
<dbReference type="InterPro" id="IPR054342">
    <property type="entry name" value="TY-Chap_C"/>
</dbReference>
<feature type="domain" description="TY-Chap central" evidence="2">
    <location>
        <begin position="181"/>
        <end position="311"/>
    </location>
</feature>
<dbReference type="SUPFAM" id="SSF69635">
    <property type="entry name" value="Type III secretory system chaperone-like"/>
    <property type="match status" value="1"/>
</dbReference>
<evidence type="ECO:0000259" key="2">
    <source>
        <dbReference type="Pfam" id="PF22551"/>
    </source>
</evidence>
<dbReference type="KEGG" id="nmes:H9L09_18025"/>
<feature type="region of interest" description="Disordered" evidence="1">
    <location>
        <begin position="442"/>
        <end position="479"/>
    </location>
</feature>
<evidence type="ECO:0000259" key="3">
    <source>
        <dbReference type="Pfam" id="PF22552"/>
    </source>
</evidence>
<dbReference type="EMBL" id="CP060713">
    <property type="protein sequence ID" value="QNN52356.1"/>
    <property type="molecule type" value="Genomic_DNA"/>
</dbReference>
<reference evidence="5 6" key="1">
    <citation type="submission" date="2020-08" db="EMBL/GenBank/DDBJ databases">
        <title>Genome sequence of Nocardioides mesophilus KACC 16243T.</title>
        <authorList>
            <person name="Hyun D.-W."/>
            <person name="Bae J.-W."/>
        </authorList>
    </citation>
    <scope>NUCLEOTIDE SEQUENCE [LARGE SCALE GENOMIC DNA]</scope>
    <source>
        <strain evidence="5 6">KACC 16243</strain>
    </source>
</reference>
<dbReference type="RefSeq" id="WP_187578198.1">
    <property type="nucleotide sequence ID" value="NZ_CP060713.1"/>
</dbReference>
<dbReference type="Pfam" id="PF22551">
    <property type="entry name" value="TY-Chap1"/>
    <property type="match status" value="1"/>
</dbReference>
<name>A0A7G9R9T1_9ACTN</name>
<protein>
    <submittedName>
        <fullName evidence="5">YbjN domain-containing protein</fullName>
    </submittedName>
</protein>